<dbReference type="CDD" id="cd07302">
    <property type="entry name" value="CHD"/>
    <property type="match status" value="1"/>
</dbReference>
<dbReference type="SMART" id="SM00448">
    <property type="entry name" value="REC"/>
    <property type="match status" value="1"/>
</dbReference>
<accession>A0ABQ0CD95</accession>
<feature type="modified residue" description="4-aspartylphosphate" evidence="1">
    <location>
        <position position="57"/>
    </location>
</feature>
<dbReference type="PANTHER" id="PTHR43081:SF1">
    <property type="entry name" value="ADENYLATE CYCLASE, TERMINAL-DIFFERENTIATION SPECIFIC"/>
    <property type="match status" value="1"/>
</dbReference>
<dbReference type="GO" id="GO:0004673">
    <property type="term" value="F:protein histidine kinase activity"/>
    <property type="evidence" value="ECO:0007669"/>
    <property type="project" value="UniProtKB-EC"/>
</dbReference>
<dbReference type="SMART" id="SM00044">
    <property type="entry name" value="CYCc"/>
    <property type="match status" value="1"/>
</dbReference>
<dbReference type="PANTHER" id="PTHR43081">
    <property type="entry name" value="ADENYLATE CYCLASE, TERMINAL-DIFFERENTIATION SPECIFIC-RELATED"/>
    <property type="match status" value="1"/>
</dbReference>
<evidence type="ECO:0000259" key="4">
    <source>
        <dbReference type="PROSITE" id="PS50125"/>
    </source>
</evidence>
<dbReference type="EC" id="2.7.13.3" evidence="5"/>
<dbReference type="InterPro" id="IPR001054">
    <property type="entry name" value="A/G_cyclase"/>
</dbReference>
<dbReference type="Pfam" id="PF00072">
    <property type="entry name" value="Response_reg"/>
    <property type="match status" value="1"/>
</dbReference>
<dbReference type="InterPro" id="IPR029787">
    <property type="entry name" value="Nucleotide_cyclase"/>
</dbReference>
<name>A0ABQ0CD95_9PROT</name>
<feature type="coiled-coil region" evidence="2">
    <location>
        <begin position="126"/>
        <end position="153"/>
    </location>
</feature>
<evidence type="ECO:0000256" key="1">
    <source>
        <dbReference type="PROSITE-ProRule" id="PRU00169"/>
    </source>
</evidence>
<dbReference type="Gene3D" id="3.40.50.2300">
    <property type="match status" value="1"/>
</dbReference>
<dbReference type="Pfam" id="PF00211">
    <property type="entry name" value="Guanylate_cyc"/>
    <property type="match status" value="1"/>
</dbReference>
<dbReference type="InterPro" id="IPR001789">
    <property type="entry name" value="Sig_transdc_resp-reg_receiver"/>
</dbReference>
<sequence>MNDIPTRSRILIVDDLPGNIKVLAELLKDEYDISMTTNGPDALRLAQGGNLELILLDIVMPGLDGFEVCRRLQADPRTHGIPVIFVTGQGDIENEARGFACGAVDYITKPFSPPIVRARIKTQLGLKRARVQIEKSNQEIHQLNDNLVAVLAEQKRANELLNRADHFIRATFGRHLSEDGVSTLLDSPDSLRLGGEKLEVTVMMSDLRGFTLLSERLPPEEVVSMLNRYLEVMTEIILHHQGTIIEFLGDGILALFGAPVGRPDDPRRAVACALAMQLAMERVNAENRRRHLPEFKMGVGLNTGMVVAGNIGSDKRAKYGVVGSAINLTGRIESLTLGGQILISDATALACSGILTIDRSWEVMPKGAGRPVLIHQVCGMGAPYSLRLPQMTQTPLARLAEPLAIRVRVMEGKHAGQSEHDAGLTALAFPEAEMHSGLKVERLTNLRVELVGQPVGMSVLYAKVLTEDDGDGRQRIHFTSTPVEAEWFLRRLAEEVEN</sequence>
<dbReference type="Gene3D" id="3.30.70.1230">
    <property type="entry name" value="Nucleotide cyclase"/>
    <property type="match status" value="1"/>
</dbReference>
<dbReference type="InterPro" id="IPR011006">
    <property type="entry name" value="CheY-like_superfamily"/>
</dbReference>
<evidence type="ECO:0000259" key="3">
    <source>
        <dbReference type="PROSITE" id="PS50110"/>
    </source>
</evidence>
<reference evidence="5 6" key="2">
    <citation type="submission" date="2024-09" db="EMBL/GenBank/DDBJ databases">
        <title>Draft genome sequence of Candidatus Magnetaquicoccaceae bacterium FCR-1.</title>
        <authorList>
            <person name="Shimoshige H."/>
            <person name="Shimamura S."/>
            <person name="Taoka A."/>
            <person name="Kobayashi H."/>
            <person name="Maekawa T."/>
        </authorList>
    </citation>
    <scope>NUCLEOTIDE SEQUENCE [LARGE SCALE GENOMIC DNA]</scope>
    <source>
        <strain evidence="5 6">FCR-1</strain>
    </source>
</reference>
<dbReference type="InterPro" id="IPR050697">
    <property type="entry name" value="Adenylyl/Guanylyl_Cyclase_3/4"/>
</dbReference>
<reference evidence="5 6" key="1">
    <citation type="submission" date="2024-05" db="EMBL/GenBank/DDBJ databases">
        <authorList>
            <consortium name="Candidatus Magnetaquicoccaceae bacterium FCR-1 genome sequencing consortium"/>
            <person name="Shimoshige H."/>
            <person name="Shimamura S."/>
            <person name="Taoka A."/>
            <person name="Kobayashi H."/>
            <person name="Maekawa T."/>
        </authorList>
    </citation>
    <scope>NUCLEOTIDE SEQUENCE [LARGE SCALE GENOMIC DNA]</scope>
    <source>
        <strain evidence="5 6">FCR-1</strain>
    </source>
</reference>
<dbReference type="CDD" id="cd19920">
    <property type="entry name" value="REC_PA4781-like"/>
    <property type="match status" value="1"/>
</dbReference>
<evidence type="ECO:0000313" key="5">
    <source>
        <dbReference type="EMBL" id="GAB0058670.1"/>
    </source>
</evidence>
<protein>
    <submittedName>
        <fullName evidence="5">Sensor histidine kinase RcsC</fullName>
        <ecNumber evidence="5">2.7.13.3</ecNumber>
    </submittedName>
</protein>
<keyword evidence="5" id="KW-0808">Transferase</keyword>
<evidence type="ECO:0000313" key="6">
    <source>
        <dbReference type="Proteomes" id="UP001628193"/>
    </source>
</evidence>
<gene>
    <name evidence="5" type="primary">rcsC_75</name>
    <name evidence="5" type="ORF">SIID45300_03023</name>
</gene>
<dbReference type="PROSITE" id="PS50125">
    <property type="entry name" value="GUANYLATE_CYCLASE_2"/>
    <property type="match status" value="1"/>
</dbReference>
<dbReference type="SUPFAM" id="SSF55073">
    <property type="entry name" value="Nucleotide cyclase"/>
    <property type="match status" value="1"/>
</dbReference>
<evidence type="ECO:0000256" key="2">
    <source>
        <dbReference type="SAM" id="Coils"/>
    </source>
</evidence>
<dbReference type="RefSeq" id="WP_420906391.1">
    <property type="nucleotide sequence ID" value="NZ_BAAFGK010000005.1"/>
</dbReference>
<dbReference type="SUPFAM" id="SSF52172">
    <property type="entry name" value="CheY-like"/>
    <property type="match status" value="1"/>
</dbReference>
<comment type="caution">
    <text evidence="5">The sequence shown here is derived from an EMBL/GenBank/DDBJ whole genome shotgun (WGS) entry which is preliminary data.</text>
</comment>
<keyword evidence="5" id="KW-0418">Kinase</keyword>
<keyword evidence="1" id="KW-0597">Phosphoprotein</keyword>
<dbReference type="PROSITE" id="PS50110">
    <property type="entry name" value="RESPONSE_REGULATORY"/>
    <property type="match status" value="1"/>
</dbReference>
<proteinExistence type="predicted"/>
<keyword evidence="2" id="KW-0175">Coiled coil</keyword>
<organism evidence="5 6">
    <name type="scientific">Candidatus Magnetaquiglobus chichijimensis</name>
    <dbReference type="NCBI Taxonomy" id="3141448"/>
    <lineage>
        <taxon>Bacteria</taxon>
        <taxon>Pseudomonadati</taxon>
        <taxon>Pseudomonadota</taxon>
        <taxon>Magnetococcia</taxon>
        <taxon>Magnetococcales</taxon>
        <taxon>Candidatus Magnetaquicoccaceae</taxon>
        <taxon>Candidatus Magnetaquiglobus</taxon>
    </lineage>
</organism>
<feature type="domain" description="Guanylate cyclase" evidence="4">
    <location>
        <begin position="201"/>
        <end position="333"/>
    </location>
</feature>
<keyword evidence="6" id="KW-1185">Reference proteome</keyword>
<dbReference type="Proteomes" id="UP001628193">
    <property type="component" value="Unassembled WGS sequence"/>
</dbReference>
<feature type="domain" description="Response regulatory" evidence="3">
    <location>
        <begin position="9"/>
        <end position="124"/>
    </location>
</feature>
<dbReference type="EMBL" id="BAAFGK010000005">
    <property type="protein sequence ID" value="GAB0058670.1"/>
    <property type="molecule type" value="Genomic_DNA"/>
</dbReference>